<keyword evidence="1" id="KW-0680">Restriction system</keyword>
<evidence type="ECO:0000256" key="1">
    <source>
        <dbReference type="ARBA" id="ARBA00022747"/>
    </source>
</evidence>
<evidence type="ECO:0000256" key="2">
    <source>
        <dbReference type="ARBA" id="ARBA00023125"/>
    </source>
</evidence>
<organism evidence="3">
    <name type="scientific">Sphingomonas psychrotolerans</name>
    <dbReference type="NCBI Taxonomy" id="1327635"/>
    <lineage>
        <taxon>Bacteria</taxon>
        <taxon>Pseudomonadati</taxon>
        <taxon>Pseudomonadota</taxon>
        <taxon>Alphaproteobacteria</taxon>
        <taxon>Sphingomonadales</taxon>
        <taxon>Sphingomonadaceae</taxon>
        <taxon>Sphingomonas</taxon>
    </lineage>
</organism>
<dbReference type="Gene3D" id="3.90.220.20">
    <property type="entry name" value="DNA methylase specificity domains"/>
    <property type="match status" value="2"/>
</dbReference>
<keyword evidence="3" id="KW-0255">Endonuclease</keyword>
<comment type="caution">
    <text evidence="3">The sequence shown here is derived from an EMBL/GenBank/DDBJ whole genome shotgun (WGS) entry which is preliminary data.</text>
</comment>
<proteinExistence type="predicted"/>
<keyword evidence="2" id="KW-0238">DNA-binding</keyword>
<dbReference type="EMBL" id="JALMLT010000002">
    <property type="protein sequence ID" value="MDT8758672.1"/>
    <property type="molecule type" value="Genomic_DNA"/>
</dbReference>
<gene>
    <name evidence="3" type="ORF">MZO42_08180</name>
</gene>
<dbReference type="SUPFAM" id="SSF116734">
    <property type="entry name" value="DNA methylase specificity domain"/>
    <property type="match status" value="2"/>
</dbReference>
<reference evidence="3" key="1">
    <citation type="submission" date="2022-04" db="EMBL/GenBank/DDBJ databases">
        <title>Tomato heritable bacteria conferring resistance against bacterial wilt.</title>
        <authorList>
            <person name="Yin J."/>
        </authorList>
    </citation>
    <scope>NUCLEOTIDE SEQUENCE</scope>
    <source>
        <strain evidence="3">Cra20</strain>
    </source>
</reference>
<evidence type="ECO:0000313" key="3">
    <source>
        <dbReference type="EMBL" id="MDT8758672.1"/>
    </source>
</evidence>
<dbReference type="PANTHER" id="PTHR30408">
    <property type="entry name" value="TYPE-1 RESTRICTION ENZYME ECOKI SPECIFICITY PROTEIN"/>
    <property type="match status" value="1"/>
</dbReference>
<name>A0ABU3N4H2_9SPHN</name>
<keyword evidence="3" id="KW-0378">Hydrolase</keyword>
<dbReference type="InterPro" id="IPR052021">
    <property type="entry name" value="Type-I_RS_S_subunit"/>
</dbReference>
<protein>
    <submittedName>
        <fullName evidence="3">Restriction endonuclease subunit S</fullName>
    </submittedName>
</protein>
<accession>A0ABU3N4H2</accession>
<dbReference type="PANTHER" id="PTHR30408:SF12">
    <property type="entry name" value="TYPE I RESTRICTION ENZYME MJAVIII SPECIFICITY SUBUNIT"/>
    <property type="match status" value="1"/>
</dbReference>
<dbReference type="InterPro" id="IPR044946">
    <property type="entry name" value="Restrct_endonuc_typeI_TRD_sf"/>
</dbReference>
<keyword evidence="3" id="KW-0540">Nuclease</keyword>
<dbReference type="GO" id="GO:0004519">
    <property type="term" value="F:endonuclease activity"/>
    <property type="evidence" value="ECO:0007669"/>
    <property type="project" value="UniProtKB-KW"/>
</dbReference>
<sequence length="495" mass="53758">MGKGAIPKFSLGPFDSARFAALAEGLEVSVVRLSEVAERNPVLRFDSTYFLRDDLEALDELRARDHAQVGELAYVTDGIHTSIPFEEGSGIKVFSARHPKEGYFDETFFEEIAPEAHAANPRTALREGDVLISTVGTIGNAAVVSASLLPANSDRHVGIIRITAGLERPIRPEFLTAALLSRFGRIQSRRETTGNVQPNLFLDKVRSLAIPRFRDDVERVISEVYIKAESARTTAQNALAQAEADLLDALGLDGWSPPEPLTYTRSAADVFAAGRFDAAYFAPKHDEVLARLKATGQAIKIGDDPDALVARGGQPLYVDDGVPVINSRHVRVNRVMLDHANRRAQPGRLTIRNGDVLINGTGVGTIGRAAPFLSDQPAIPDNHVTVVRVQHVDPLFLSVFLNSPIGQLQVERMISGSSGQIELYPDDIRNLTIWLAPDAVQKRIRADVQGAFDAQAHSTRLLAAARRAVEIAIEESEEAALAFIADVEAAYAATD</sequence>